<dbReference type="InterPro" id="IPR036047">
    <property type="entry name" value="F-box-like_dom_sf"/>
</dbReference>
<reference evidence="2" key="2">
    <citation type="journal article" date="2015" name="Data Brief">
        <title>Shoot transcriptome of the giant reed, Arundo donax.</title>
        <authorList>
            <person name="Barrero R.A."/>
            <person name="Guerrero F.D."/>
            <person name="Moolhuijzen P."/>
            <person name="Goolsby J.A."/>
            <person name="Tidwell J."/>
            <person name="Bellgard S.E."/>
            <person name="Bellgard M.I."/>
        </authorList>
    </citation>
    <scope>NUCLEOTIDE SEQUENCE</scope>
    <source>
        <tissue evidence="2">Shoot tissue taken approximately 20 cm above the soil surface</tissue>
    </source>
</reference>
<feature type="domain" description="F-box" evidence="1">
    <location>
        <begin position="2"/>
        <end position="41"/>
    </location>
</feature>
<reference evidence="2" key="1">
    <citation type="submission" date="2014-09" db="EMBL/GenBank/DDBJ databases">
        <authorList>
            <person name="Magalhaes I.L.F."/>
            <person name="Oliveira U."/>
            <person name="Santos F.R."/>
            <person name="Vidigal T.H.D.A."/>
            <person name="Brescovit A.D."/>
            <person name="Santos A.J."/>
        </authorList>
    </citation>
    <scope>NUCLEOTIDE SEQUENCE</scope>
    <source>
        <tissue evidence="2">Shoot tissue taken approximately 20 cm above the soil surface</tissue>
    </source>
</reference>
<proteinExistence type="predicted"/>
<evidence type="ECO:0000259" key="1">
    <source>
        <dbReference type="Pfam" id="PF00646"/>
    </source>
</evidence>
<dbReference type="InterPro" id="IPR001810">
    <property type="entry name" value="F-box_dom"/>
</dbReference>
<dbReference type="Pfam" id="PF00646">
    <property type="entry name" value="F-box"/>
    <property type="match status" value="1"/>
</dbReference>
<evidence type="ECO:0000313" key="2">
    <source>
        <dbReference type="EMBL" id="JAD24715.1"/>
    </source>
</evidence>
<protein>
    <recommendedName>
        <fullName evidence="1">F-box domain-containing protein</fullName>
    </recommendedName>
</protein>
<dbReference type="SUPFAM" id="SSF81383">
    <property type="entry name" value="F-box domain"/>
    <property type="match status" value="1"/>
</dbReference>
<organism evidence="2">
    <name type="scientific">Arundo donax</name>
    <name type="common">Giant reed</name>
    <name type="synonym">Donax arundinaceus</name>
    <dbReference type="NCBI Taxonomy" id="35708"/>
    <lineage>
        <taxon>Eukaryota</taxon>
        <taxon>Viridiplantae</taxon>
        <taxon>Streptophyta</taxon>
        <taxon>Embryophyta</taxon>
        <taxon>Tracheophyta</taxon>
        <taxon>Spermatophyta</taxon>
        <taxon>Magnoliopsida</taxon>
        <taxon>Liliopsida</taxon>
        <taxon>Poales</taxon>
        <taxon>Poaceae</taxon>
        <taxon>PACMAD clade</taxon>
        <taxon>Arundinoideae</taxon>
        <taxon>Arundineae</taxon>
        <taxon>Arundo</taxon>
    </lineage>
</organism>
<name>A0A0A8YH61_ARUDO</name>
<accession>A0A0A8YH61</accession>
<dbReference type="PANTHER" id="PTHR32133">
    <property type="entry name" value="OS07G0120400 PROTEIN"/>
    <property type="match status" value="1"/>
</dbReference>
<dbReference type="EMBL" id="GBRH01273180">
    <property type="protein sequence ID" value="JAD24715.1"/>
    <property type="molecule type" value="Transcribed_RNA"/>
</dbReference>
<sequence length="60" mass="7056">MDELLEEVFLRFPPDDPVLLLRAALVCKRWCRIISDPGFRRRFRELHRTPPSKASSTTSE</sequence>
<dbReference type="AlphaFoldDB" id="A0A0A8YH61"/>
<dbReference type="Gene3D" id="1.20.1280.50">
    <property type="match status" value="1"/>
</dbReference>
<dbReference type="PANTHER" id="PTHR32133:SF386">
    <property type="entry name" value="F-BOX DOMAIN-CONTAINING PROTEIN"/>
    <property type="match status" value="1"/>
</dbReference>